<organism evidence="2 3">
    <name type="scientific">Kibdelosporangium banguiense</name>
    <dbReference type="NCBI Taxonomy" id="1365924"/>
    <lineage>
        <taxon>Bacteria</taxon>
        <taxon>Bacillati</taxon>
        <taxon>Actinomycetota</taxon>
        <taxon>Actinomycetes</taxon>
        <taxon>Pseudonocardiales</taxon>
        <taxon>Pseudonocardiaceae</taxon>
        <taxon>Kibdelosporangium</taxon>
    </lineage>
</organism>
<feature type="domain" description="FAD-binding" evidence="1">
    <location>
        <begin position="5"/>
        <end position="342"/>
    </location>
</feature>
<dbReference type="PRINTS" id="PR00420">
    <property type="entry name" value="RNGMNOXGNASE"/>
</dbReference>
<dbReference type="PANTHER" id="PTHR46865:SF2">
    <property type="entry name" value="MONOOXYGENASE"/>
    <property type="match status" value="1"/>
</dbReference>
<dbReference type="Proteomes" id="UP001519332">
    <property type="component" value="Unassembled WGS sequence"/>
</dbReference>
<comment type="caution">
    <text evidence="2">The sequence shown here is derived from an EMBL/GenBank/DDBJ whole genome shotgun (WGS) entry which is preliminary data.</text>
</comment>
<sequence>MINRTVLISGAGIGGPALAFWLRRHGFAPTVVEVAPAPRPGGHAVDMRGAGREVIERMGLLDAVRAERVDERGFAYVDSRGRWGARMPADLFDGKGMVAEIEIMRGNLTRILYDATHDGTEYVFDDRITGLTEDGDGVKVTFASGTVRRFDIVVGADGLHSGVRRLAFGPEQEFVRHLGGYMAYFTVPDPGNLDHWFLMHGAPGGLVAGIRPENGGTAKAMLSFTSPPLNYNRRDMAAQQEILRAKFTGAGWLVPQILAAMPHAGDFYFDSLSQVHMRQWHQGRTVLLGDAGYCGSPLAGLGTAVALVAAYVLAGELATTPDDHEAAFARYHDEMRPYVKQCQTLPPGGMKGFAPNSALMIRMRNLSMTMMTRWPMRALVARQFQKADAITLKDYQQ</sequence>
<gene>
    <name evidence="2" type="ORF">JOF56_006100</name>
</gene>
<dbReference type="RefSeq" id="WP_209642881.1">
    <property type="nucleotide sequence ID" value="NZ_JAGINW010000001.1"/>
</dbReference>
<dbReference type="Pfam" id="PF01494">
    <property type="entry name" value="FAD_binding_3"/>
    <property type="match status" value="1"/>
</dbReference>
<dbReference type="Gene3D" id="3.50.50.60">
    <property type="entry name" value="FAD/NAD(P)-binding domain"/>
    <property type="match status" value="1"/>
</dbReference>
<dbReference type="InterPro" id="IPR051704">
    <property type="entry name" value="FAD_aromatic-hydroxylase"/>
</dbReference>
<accession>A0ABS4TP23</accession>
<keyword evidence="3" id="KW-1185">Reference proteome</keyword>
<evidence type="ECO:0000259" key="1">
    <source>
        <dbReference type="Pfam" id="PF01494"/>
    </source>
</evidence>
<protein>
    <submittedName>
        <fullName evidence="2">2-polyprenyl-6-methoxyphenol hydroxylase-like FAD-dependent oxidoreductase</fullName>
    </submittedName>
</protein>
<reference evidence="2 3" key="1">
    <citation type="submission" date="2021-03" db="EMBL/GenBank/DDBJ databases">
        <title>Sequencing the genomes of 1000 actinobacteria strains.</title>
        <authorList>
            <person name="Klenk H.-P."/>
        </authorList>
    </citation>
    <scope>NUCLEOTIDE SEQUENCE [LARGE SCALE GENOMIC DNA]</scope>
    <source>
        <strain evidence="2 3">DSM 46670</strain>
    </source>
</reference>
<evidence type="ECO:0000313" key="3">
    <source>
        <dbReference type="Proteomes" id="UP001519332"/>
    </source>
</evidence>
<dbReference type="SUPFAM" id="SSF51905">
    <property type="entry name" value="FAD/NAD(P)-binding domain"/>
    <property type="match status" value="1"/>
</dbReference>
<proteinExistence type="predicted"/>
<dbReference type="Gene3D" id="3.30.9.10">
    <property type="entry name" value="D-Amino Acid Oxidase, subunit A, domain 2"/>
    <property type="match status" value="1"/>
</dbReference>
<dbReference type="InterPro" id="IPR036188">
    <property type="entry name" value="FAD/NAD-bd_sf"/>
</dbReference>
<dbReference type="InterPro" id="IPR002938">
    <property type="entry name" value="FAD-bd"/>
</dbReference>
<dbReference type="EMBL" id="JAGINW010000001">
    <property type="protein sequence ID" value="MBP2325715.1"/>
    <property type="molecule type" value="Genomic_DNA"/>
</dbReference>
<dbReference type="PANTHER" id="PTHR46865">
    <property type="entry name" value="OXIDOREDUCTASE-RELATED"/>
    <property type="match status" value="1"/>
</dbReference>
<evidence type="ECO:0000313" key="2">
    <source>
        <dbReference type="EMBL" id="MBP2325715.1"/>
    </source>
</evidence>
<name>A0ABS4TP23_9PSEU</name>